<proteinExistence type="predicted"/>
<evidence type="ECO:0000313" key="2">
    <source>
        <dbReference type="Proteomes" id="UP000326509"/>
    </source>
</evidence>
<gene>
    <name evidence="1" type="ORF">ULMA_17120</name>
</gene>
<sequence>MYYFFPLEPEFPVLLELVLGGLLPLPFPDLFTVALGAFFRPLDFAIILSFNINNGSNILGFI</sequence>
<accession>A0A5J4IXB3</accession>
<name>A0A5J4IXB3_9FLAO</name>
<reference evidence="1 2" key="1">
    <citation type="submission" date="2019-08" db="EMBL/GenBank/DDBJ databases">
        <title>Draft genome sequence of Ulvibacter marinus type strain NBRC 109484.</title>
        <authorList>
            <person name="Kawano K."/>
            <person name="Ushijima N."/>
            <person name="Kihara M."/>
            <person name="Itoh H."/>
        </authorList>
    </citation>
    <scope>NUCLEOTIDE SEQUENCE [LARGE SCALE GENOMIC DNA]</scope>
    <source>
        <strain evidence="1 2">NBRC 109484</strain>
    </source>
</reference>
<protein>
    <submittedName>
        <fullName evidence="1">Uncharacterized protein</fullName>
    </submittedName>
</protein>
<organism evidence="1 2">
    <name type="scientific">Patiriisocius marinus</name>
    <dbReference type="NCBI Taxonomy" id="1397112"/>
    <lineage>
        <taxon>Bacteria</taxon>
        <taxon>Pseudomonadati</taxon>
        <taxon>Bacteroidota</taxon>
        <taxon>Flavobacteriia</taxon>
        <taxon>Flavobacteriales</taxon>
        <taxon>Flavobacteriaceae</taxon>
        <taxon>Patiriisocius</taxon>
    </lineage>
</organism>
<keyword evidence="2" id="KW-1185">Reference proteome</keyword>
<evidence type="ECO:0000313" key="1">
    <source>
        <dbReference type="EMBL" id="GER59604.1"/>
    </source>
</evidence>
<comment type="caution">
    <text evidence="1">The sequence shown here is derived from an EMBL/GenBank/DDBJ whole genome shotgun (WGS) entry which is preliminary data.</text>
</comment>
<dbReference type="AlphaFoldDB" id="A0A5J4IXB3"/>
<dbReference type="EMBL" id="BKCG01000004">
    <property type="protein sequence ID" value="GER59604.1"/>
    <property type="molecule type" value="Genomic_DNA"/>
</dbReference>
<dbReference type="Proteomes" id="UP000326509">
    <property type="component" value="Unassembled WGS sequence"/>
</dbReference>